<gene>
    <name evidence="3 5" type="primary">rimP</name>
    <name evidence="5" type="ORF">STAIW_v1c08370</name>
</gene>
<dbReference type="HAMAP" id="MF_01077">
    <property type="entry name" value="RimP"/>
    <property type="match status" value="1"/>
</dbReference>
<evidence type="ECO:0000256" key="3">
    <source>
        <dbReference type="HAMAP-Rule" id="MF_01077"/>
    </source>
</evidence>
<proteinExistence type="inferred from homology"/>
<dbReference type="GO" id="GO:0005829">
    <property type="term" value="C:cytosol"/>
    <property type="evidence" value="ECO:0007669"/>
    <property type="project" value="TreeGrafter"/>
</dbReference>
<sequence length="161" mass="19141">MQLKIIKQNYLEKIKLLLQECEFELYEINILNEYESIVLQILVENIDLNKKDIEFDFLIKANEKISIFLDSLTELTEPYILEVSSAGAEREVRDSNILKNNINQYFYLKVNNPIENISEFQATLVEEKDELFTFSFFIKGKPKKIKLKWADINFIRFAIKF</sequence>
<dbReference type="KEGG" id="stai:STAIW_v1c08370"/>
<dbReference type="Gene3D" id="3.30.300.70">
    <property type="entry name" value="RimP-like superfamily, N-terminal"/>
    <property type="match status" value="1"/>
</dbReference>
<evidence type="ECO:0000256" key="1">
    <source>
        <dbReference type="ARBA" id="ARBA00022490"/>
    </source>
</evidence>
<dbReference type="SUPFAM" id="SSF75420">
    <property type="entry name" value="YhbC-like, N-terminal domain"/>
    <property type="match status" value="1"/>
</dbReference>
<dbReference type="HOGENOM" id="CLU_070525_2_3_14"/>
<keyword evidence="2 3" id="KW-0690">Ribosome biogenesis</keyword>
<dbReference type="SUPFAM" id="SSF74942">
    <property type="entry name" value="YhbC-like, C-terminal domain"/>
    <property type="match status" value="1"/>
</dbReference>
<organism evidence="5 6">
    <name type="scientific">Spiroplasma taiwanense CT-1</name>
    <dbReference type="NCBI Taxonomy" id="1276220"/>
    <lineage>
        <taxon>Bacteria</taxon>
        <taxon>Bacillati</taxon>
        <taxon>Mycoplasmatota</taxon>
        <taxon>Mollicutes</taxon>
        <taxon>Entomoplasmatales</taxon>
        <taxon>Spiroplasmataceae</taxon>
        <taxon>Spiroplasma</taxon>
    </lineage>
</organism>
<comment type="subcellular location">
    <subcellularLocation>
        <location evidence="3">Cytoplasm</location>
    </subcellularLocation>
</comment>
<dbReference type="EMBL" id="CP005074">
    <property type="protein sequence ID" value="AGR41423.1"/>
    <property type="molecule type" value="Genomic_DNA"/>
</dbReference>
<dbReference type="PANTHER" id="PTHR33867:SF1">
    <property type="entry name" value="RIBOSOME MATURATION FACTOR RIMP"/>
    <property type="match status" value="1"/>
</dbReference>
<name>S5MCG5_9MOLU</name>
<dbReference type="eggNOG" id="COG0779">
    <property type="taxonomic scope" value="Bacteria"/>
</dbReference>
<dbReference type="OrthoDB" id="398614at2"/>
<comment type="similarity">
    <text evidence="3">Belongs to the RimP family.</text>
</comment>
<dbReference type="Gene3D" id="2.30.30.180">
    <property type="entry name" value="Ribosome maturation factor RimP, C-terminal domain"/>
    <property type="match status" value="1"/>
</dbReference>
<dbReference type="InterPro" id="IPR028989">
    <property type="entry name" value="RimP_N"/>
</dbReference>
<evidence type="ECO:0000313" key="5">
    <source>
        <dbReference type="EMBL" id="AGR41423.1"/>
    </source>
</evidence>
<dbReference type="PANTHER" id="PTHR33867">
    <property type="entry name" value="RIBOSOME MATURATION FACTOR RIMP"/>
    <property type="match status" value="1"/>
</dbReference>
<dbReference type="AlphaFoldDB" id="S5MCG5"/>
<keyword evidence="1 3" id="KW-0963">Cytoplasm</keyword>
<dbReference type="PATRIC" id="fig|1276220.3.peg.854"/>
<dbReference type="InterPro" id="IPR036847">
    <property type="entry name" value="RimP_C_sf"/>
</dbReference>
<comment type="function">
    <text evidence="3">Required for maturation of 30S ribosomal subunits.</text>
</comment>
<dbReference type="STRING" id="1276220.STAIW_v1c08370"/>
<reference evidence="5 6" key="1">
    <citation type="journal article" date="2013" name="Genome Biol. Evol.">
        <title>Comparison of metabolic capacities and inference of gene content evolution in mosquito-associated Spiroplasma diminutum and S. taiwanense.</title>
        <authorList>
            <person name="Lo W.S."/>
            <person name="Ku C."/>
            <person name="Chen L.L."/>
            <person name="Chang T.H."/>
            <person name="Kuo C.H."/>
        </authorList>
    </citation>
    <scope>NUCLEOTIDE SEQUENCE [LARGE SCALE GENOMIC DNA]</scope>
    <source>
        <strain evidence="5">CT-1</strain>
    </source>
</reference>
<dbReference type="GO" id="GO:0006412">
    <property type="term" value="P:translation"/>
    <property type="evidence" value="ECO:0007669"/>
    <property type="project" value="TreeGrafter"/>
</dbReference>
<accession>S5MCG5</accession>
<keyword evidence="6" id="KW-1185">Reference proteome</keyword>
<protein>
    <recommendedName>
        <fullName evidence="3">Ribosome maturation factor RimP</fullName>
    </recommendedName>
</protein>
<feature type="domain" description="Ribosome maturation factor RimP N-terminal" evidence="4">
    <location>
        <begin position="14"/>
        <end position="89"/>
    </location>
</feature>
<dbReference type="RefSeq" id="WP_020834562.1">
    <property type="nucleotide sequence ID" value="NC_021846.1"/>
</dbReference>
<evidence type="ECO:0000256" key="2">
    <source>
        <dbReference type="ARBA" id="ARBA00022517"/>
    </source>
</evidence>
<dbReference type="InterPro" id="IPR003728">
    <property type="entry name" value="Ribosome_maturation_RimP"/>
</dbReference>
<dbReference type="Pfam" id="PF02576">
    <property type="entry name" value="RimP_N"/>
    <property type="match status" value="1"/>
</dbReference>
<dbReference type="GO" id="GO:0000028">
    <property type="term" value="P:ribosomal small subunit assembly"/>
    <property type="evidence" value="ECO:0007669"/>
    <property type="project" value="TreeGrafter"/>
</dbReference>
<evidence type="ECO:0000313" key="6">
    <source>
        <dbReference type="Proteomes" id="UP000014984"/>
    </source>
</evidence>
<dbReference type="Proteomes" id="UP000014984">
    <property type="component" value="Chromosome"/>
</dbReference>
<evidence type="ECO:0000259" key="4">
    <source>
        <dbReference type="Pfam" id="PF02576"/>
    </source>
</evidence>
<dbReference type="InterPro" id="IPR035956">
    <property type="entry name" value="RimP_N_sf"/>
</dbReference>